<reference evidence="2" key="1">
    <citation type="journal article" date="2021" name="PeerJ">
        <title>Extensive microbial diversity within the chicken gut microbiome revealed by metagenomics and culture.</title>
        <authorList>
            <person name="Gilroy R."/>
            <person name="Ravi A."/>
            <person name="Getino M."/>
            <person name="Pursley I."/>
            <person name="Horton D.L."/>
            <person name="Alikhan N.F."/>
            <person name="Baker D."/>
            <person name="Gharbi K."/>
            <person name="Hall N."/>
            <person name="Watson M."/>
            <person name="Adriaenssens E.M."/>
            <person name="Foster-Nyarko E."/>
            <person name="Jarju S."/>
            <person name="Secka A."/>
            <person name="Antonio M."/>
            <person name="Oren A."/>
            <person name="Chaudhuri R.R."/>
            <person name="La Ragione R."/>
            <person name="Hildebrand F."/>
            <person name="Pallen M.J."/>
        </authorList>
    </citation>
    <scope>NUCLEOTIDE SEQUENCE</scope>
    <source>
        <strain evidence="2">CHK171-7178</strain>
    </source>
</reference>
<feature type="transmembrane region" description="Helical" evidence="1">
    <location>
        <begin position="171"/>
        <end position="204"/>
    </location>
</feature>
<evidence type="ECO:0000256" key="1">
    <source>
        <dbReference type="SAM" id="Phobius"/>
    </source>
</evidence>
<feature type="transmembrane region" description="Helical" evidence="1">
    <location>
        <begin position="25"/>
        <end position="45"/>
    </location>
</feature>
<feature type="transmembrane region" description="Helical" evidence="1">
    <location>
        <begin position="107"/>
        <end position="127"/>
    </location>
</feature>
<reference evidence="2" key="2">
    <citation type="submission" date="2021-09" db="EMBL/GenBank/DDBJ databases">
        <authorList>
            <person name="Gilroy R."/>
        </authorList>
    </citation>
    <scope>NUCLEOTIDE SEQUENCE</scope>
    <source>
        <strain evidence="2">CHK171-7178</strain>
    </source>
</reference>
<feature type="transmembrane region" description="Helical" evidence="1">
    <location>
        <begin position="134"/>
        <end position="151"/>
    </location>
</feature>
<feature type="transmembrane region" description="Helical" evidence="1">
    <location>
        <begin position="283"/>
        <end position="301"/>
    </location>
</feature>
<name>A0A921G0J0_SPOPS</name>
<dbReference type="Pfam" id="PF05975">
    <property type="entry name" value="EcsB"/>
    <property type="match status" value="1"/>
</dbReference>
<dbReference type="EMBL" id="DYWT01000188">
    <property type="protein sequence ID" value="HJF32374.1"/>
    <property type="molecule type" value="Genomic_DNA"/>
</dbReference>
<gene>
    <name evidence="2" type="ORF">K8V56_11455</name>
</gene>
<dbReference type="InterPro" id="IPR010288">
    <property type="entry name" value="EcsB_ABC"/>
</dbReference>
<dbReference type="AlphaFoldDB" id="A0A921G0J0"/>
<feature type="transmembrane region" description="Helical" evidence="1">
    <location>
        <begin position="57"/>
        <end position="74"/>
    </location>
</feature>
<dbReference type="PIRSF" id="PIRSF037259">
    <property type="entry name" value="EcsB_ABC"/>
    <property type="match status" value="1"/>
</dbReference>
<keyword evidence="1" id="KW-0472">Membrane</keyword>
<protein>
    <submittedName>
        <fullName evidence="2">ABC transporter permease</fullName>
    </submittedName>
</protein>
<feature type="transmembrane region" description="Helical" evidence="1">
    <location>
        <begin position="307"/>
        <end position="326"/>
    </location>
</feature>
<dbReference type="GO" id="GO:0016020">
    <property type="term" value="C:membrane"/>
    <property type="evidence" value="ECO:0007669"/>
    <property type="project" value="InterPro"/>
</dbReference>
<comment type="caution">
    <text evidence="2">The sequence shown here is derived from an EMBL/GenBank/DDBJ whole genome shotgun (WGS) entry which is preliminary data.</text>
</comment>
<accession>A0A921G0J0</accession>
<keyword evidence="1" id="KW-0812">Transmembrane</keyword>
<proteinExistence type="predicted"/>
<sequence length="403" mass="45858">MNNLREIWGARFVHYITELQKYLKYVFTGHLAIVLVFTIGAGAYTYSEWLKEVPTDFPAALLTAVILGATLAYSPPVTLLKPADIVYFLPLEKKLVTYMKRSLSWSFFSQLPLPFLLYIVALPLLAATGSGTKLEYIGIAIFMLLIKWLFIESEYNFRHALDGEKIWLDRIVRFLLAGSIIYVGLVGSSIILPIIGVVIGLYTIHWRKKRMEKPFPYDHFIALEQNRMMRFYRFANYFTDVPHLKGSVSRRGWLGFLMGSPHFGKTAAQIYLIRRTFIRTDDIFWLWTRLTALSALGALFIPFPIVVFIFAGALAFASAIQLIHALRAGDEFRMDMLFPEKEDTRPAAIKKTVRTVQWIQAAVVACAALYLYGMSVIPLLAGVVILIISEATIRLTGEKKDYE</sequence>
<evidence type="ECO:0000313" key="3">
    <source>
        <dbReference type="Proteomes" id="UP000698173"/>
    </source>
</evidence>
<organism evidence="2 3">
    <name type="scientific">Sporosarcina psychrophila</name>
    <name type="common">Bacillus psychrophilus</name>
    <dbReference type="NCBI Taxonomy" id="1476"/>
    <lineage>
        <taxon>Bacteria</taxon>
        <taxon>Bacillati</taxon>
        <taxon>Bacillota</taxon>
        <taxon>Bacilli</taxon>
        <taxon>Bacillales</taxon>
        <taxon>Caryophanaceae</taxon>
        <taxon>Sporosarcina</taxon>
    </lineage>
</organism>
<dbReference type="Proteomes" id="UP000698173">
    <property type="component" value="Unassembled WGS sequence"/>
</dbReference>
<evidence type="ECO:0000313" key="2">
    <source>
        <dbReference type="EMBL" id="HJF32374.1"/>
    </source>
</evidence>
<keyword evidence="1" id="KW-1133">Transmembrane helix</keyword>